<reference evidence="2 3" key="1">
    <citation type="journal article" date="2021" name="Elife">
        <title>Chloroplast acquisition without the gene transfer in kleptoplastic sea slugs, Plakobranchus ocellatus.</title>
        <authorList>
            <person name="Maeda T."/>
            <person name="Takahashi S."/>
            <person name="Yoshida T."/>
            <person name="Shimamura S."/>
            <person name="Takaki Y."/>
            <person name="Nagai Y."/>
            <person name="Toyoda A."/>
            <person name="Suzuki Y."/>
            <person name="Arimoto A."/>
            <person name="Ishii H."/>
            <person name="Satoh N."/>
            <person name="Nishiyama T."/>
            <person name="Hasebe M."/>
            <person name="Maruyama T."/>
            <person name="Minagawa J."/>
            <person name="Obokata J."/>
            <person name="Shigenobu S."/>
        </authorList>
    </citation>
    <scope>NUCLEOTIDE SEQUENCE [LARGE SCALE GENOMIC DNA]</scope>
</reference>
<dbReference type="EMBL" id="BMAT01003672">
    <property type="protein sequence ID" value="GFR60374.1"/>
    <property type="molecule type" value="Genomic_DNA"/>
</dbReference>
<comment type="caution">
    <text evidence="2">The sequence shown here is derived from an EMBL/GenBank/DDBJ whole genome shotgun (WGS) entry which is preliminary data.</text>
</comment>
<dbReference type="InterPro" id="IPR001715">
    <property type="entry name" value="CH_dom"/>
</dbReference>
<proteinExistence type="predicted"/>
<dbReference type="Gene3D" id="1.10.418.10">
    <property type="entry name" value="Calponin-like domain"/>
    <property type="match status" value="1"/>
</dbReference>
<dbReference type="InterPro" id="IPR036872">
    <property type="entry name" value="CH_dom_sf"/>
</dbReference>
<evidence type="ECO:0000313" key="2">
    <source>
        <dbReference type="EMBL" id="GFR60374.1"/>
    </source>
</evidence>
<feature type="domain" description="Calponin-homology (CH)" evidence="1">
    <location>
        <begin position="52"/>
        <end position="148"/>
    </location>
</feature>
<dbReference type="GO" id="GO:0030155">
    <property type="term" value="P:regulation of cell adhesion"/>
    <property type="evidence" value="ECO:0007669"/>
    <property type="project" value="InterPro"/>
</dbReference>
<protein>
    <submittedName>
        <fullName evidence="2">LIM and calponin homology domains-containing protein 1-like</fullName>
    </submittedName>
</protein>
<dbReference type="Pfam" id="PF00307">
    <property type="entry name" value="CH"/>
    <property type="match status" value="1"/>
</dbReference>
<sequence>MELKNHTVIKASTLHLLPDIDVNGLLVRMCVQTALIIDRARDIEDLVVSCPTIAYYIYIVYGRAVTKQSFKYRDDTRKSLENGVLLCELLNGLRPGTVKRINRLPTPIAGLDNINVFLKACKSTFCLTDTHLFNPSDLEDLSQRAIAE</sequence>
<dbReference type="PROSITE" id="PS50021">
    <property type="entry name" value="CH"/>
    <property type="match status" value="1"/>
</dbReference>
<dbReference type="AlphaFoldDB" id="A0AAV4EHU7"/>
<dbReference type="GO" id="GO:0023051">
    <property type="term" value="P:regulation of signaling"/>
    <property type="evidence" value="ECO:0007669"/>
    <property type="project" value="InterPro"/>
</dbReference>
<organism evidence="2 3">
    <name type="scientific">Elysia marginata</name>
    <dbReference type="NCBI Taxonomy" id="1093978"/>
    <lineage>
        <taxon>Eukaryota</taxon>
        <taxon>Metazoa</taxon>
        <taxon>Spiralia</taxon>
        <taxon>Lophotrochozoa</taxon>
        <taxon>Mollusca</taxon>
        <taxon>Gastropoda</taxon>
        <taxon>Heterobranchia</taxon>
        <taxon>Euthyneura</taxon>
        <taxon>Panpulmonata</taxon>
        <taxon>Sacoglossa</taxon>
        <taxon>Placobranchoidea</taxon>
        <taxon>Plakobranchidae</taxon>
        <taxon>Elysia</taxon>
    </lineage>
</organism>
<dbReference type="SUPFAM" id="SSF47576">
    <property type="entry name" value="Calponin-homology domain, CH-domain"/>
    <property type="match status" value="1"/>
</dbReference>
<evidence type="ECO:0000313" key="3">
    <source>
        <dbReference type="Proteomes" id="UP000762676"/>
    </source>
</evidence>
<name>A0AAV4EHU7_9GAST</name>
<dbReference type="PANTHER" id="PTHR46767">
    <property type="entry name" value="LIM DOMAIN ONLY PROTEIN 7"/>
    <property type="match status" value="1"/>
</dbReference>
<gene>
    <name evidence="2" type="ORF">ElyMa_001820700</name>
</gene>
<dbReference type="PANTHER" id="PTHR46767:SF1">
    <property type="entry name" value="LIM DOMAIN ONLY PROTEIN 7"/>
    <property type="match status" value="1"/>
</dbReference>
<dbReference type="Proteomes" id="UP000762676">
    <property type="component" value="Unassembled WGS sequence"/>
</dbReference>
<keyword evidence="3" id="KW-1185">Reference proteome</keyword>
<dbReference type="InterPro" id="IPR029978">
    <property type="entry name" value="LMO-7"/>
</dbReference>
<evidence type="ECO:0000259" key="1">
    <source>
        <dbReference type="PROSITE" id="PS50021"/>
    </source>
</evidence>
<accession>A0AAV4EHU7</accession>